<feature type="compositionally biased region" description="Basic and acidic residues" evidence="1">
    <location>
        <begin position="276"/>
        <end position="291"/>
    </location>
</feature>
<feature type="region of interest" description="Disordered" evidence="1">
    <location>
        <begin position="450"/>
        <end position="508"/>
    </location>
</feature>
<organism evidence="3">
    <name type="scientific">Trypanosoma congolense (strain IL3000)</name>
    <dbReference type="NCBI Taxonomy" id="1068625"/>
    <lineage>
        <taxon>Eukaryota</taxon>
        <taxon>Discoba</taxon>
        <taxon>Euglenozoa</taxon>
        <taxon>Kinetoplastea</taxon>
        <taxon>Metakinetoplastina</taxon>
        <taxon>Trypanosomatida</taxon>
        <taxon>Trypanosomatidae</taxon>
        <taxon>Trypanosoma</taxon>
        <taxon>Nannomonas</taxon>
    </lineage>
</organism>
<feature type="compositionally biased region" description="Acidic residues" evidence="1">
    <location>
        <begin position="490"/>
        <end position="500"/>
    </location>
</feature>
<dbReference type="PANTHER" id="PTHR46424:SF1">
    <property type="entry name" value="UBX DOMAIN-CONTAINING PROTEIN 4"/>
    <property type="match status" value="1"/>
</dbReference>
<feature type="compositionally biased region" description="Polar residues" evidence="1">
    <location>
        <begin position="194"/>
        <end position="207"/>
    </location>
</feature>
<dbReference type="AlphaFoldDB" id="G0UME8"/>
<sequence length="508" mass="54463">MRICGNVREALELVKKWDISLLILVHGADTGSTTAEGHQLTCDNIPDFYSARRIHGRKVINTQFQFGCEALRNSGLLQRCALEAVLEESRLSAVAVVHYVEEGSAGHKLFTDAVPEGSNIVPRLHVFPPMVRGAPRTLLHGITLTPLQICIAVRTALQPLSPAEVTAARDMVLQHIDDMNMVWEKLSSSAPDTCGVSSLSKTNTTGAGNTGQVGSSSSSTQAKSKVLLRLKDSCGEVKSSSDARAGDACGGQETVESCGTEGCRVECGATATTGRRELEAAGRPPEEERQAADVPPASSTAVRKESVPATAANSSSGDTINLRCRLPAGDTHIVRNLNPSTATLSADVRGPVAAVVGSSAFVFARPHPPQRFTEEEENKTLESLEIRCSSNILVFPSEDSSAPAGVLQRGFYGGREVLATVSTLFNRVHHSVSGSSAEQPVRSWFRTMADTHEEDEAEDRSERQQDEGRRPSKANRYFGGGSTFYVGKDDSDEESLDEGEADKAKKKQ</sequence>
<proteinExistence type="predicted"/>
<feature type="compositionally biased region" description="Low complexity" evidence="1">
    <location>
        <begin position="210"/>
        <end position="221"/>
    </location>
</feature>
<dbReference type="SMART" id="SM00166">
    <property type="entry name" value="UBX"/>
    <property type="match status" value="1"/>
</dbReference>
<protein>
    <submittedName>
        <fullName evidence="3">Uncharacterized protein TCIL3000_5_410</fullName>
    </submittedName>
</protein>
<dbReference type="GO" id="GO:0005783">
    <property type="term" value="C:endoplasmic reticulum"/>
    <property type="evidence" value="ECO:0007669"/>
    <property type="project" value="TreeGrafter"/>
</dbReference>
<feature type="domain" description="UBX" evidence="2">
    <location>
        <begin position="312"/>
        <end position="396"/>
    </location>
</feature>
<evidence type="ECO:0000259" key="2">
    <source>
        <dbReference type="SMART" id="SM00166"/>
    </source>
</evidence>
<feature type="region of interest" description="Disordered" evidence="1">
    <location>
        <begin position="194"/>
        <end position="221"/>
    </location>
</feature>
<dbReference type="SUPFAM" id="SSF54236">
    <property type="entry name" value="Ubiquitin-like"/>
    <property type="match status" value="1"/>
</dbReference>
<evidence type="ECO:0000256" key="1">
    <source>
        <dbReference type="SAM" id="MobiDB-lite"/>
    </source>
</evidence>
<dbReference type="EMBL" id="HE575318">
    <property type="protein sequence ID" value="CCC90354.1"/>
    <property type="molecule type" value="Genomic_DNA"/>
</dbReference>
<reference evidence="3" key="1">
    <citation type="journal article" date="2012" name="Proc. Natl. Acad. Sci. U.S.A.">
        <title>Antigenic diversity is generated by distinct evolutionary mechanisms in African trypanosome species.</title>
        <authorList>
            <person name="Jackson A.P."/>
            <person name="Berry A."/>
            <person name="Aslett M."/>
            <person name="Allison H.C."/>
            <person name="Burton P."/>
            <person name="Vavrova-Anderson J."/>
            <person name="Brown R."/>
            <person name="Browne H."/>
            <person name="Corton N."/>
            <person name="Hauser H."/>
            <person name="Gamble J."/>
            <person name="Gilderthorp R."/>
            <person name="Marcello L."/>
            <person name="McQuillan J."/>
            <person name="Otto T.D."/>
            <person name="Quail M.A."/>
            <person name="Sanders M.J."/>
            <person name="van Tonder A."/>
            <person name="Ginger M.L."/>
            <person name="Field M.C."/>
            <person name="Barry J.D."/>
            <person name="Hertz-Fowler C."/>
            <person name="Berriman M."/>
        </authorList>
    </citation>
    <scope>NUCLEOTIDE SEQUENCE</scope>
    <source>
        <strain evidence="3">IL3000</strain>
    </source>
</reference>
<gene>
    <name evidence="3" type="ORF">TCIL3000_5_410</name>
</gene>
<dbReference type="VEuPathDB" id="TriTrypDB:TcIL3000_5_410"/>
<evidence type="ECO:0000313" key="3">
    <source>
        <dbReference type="EMBL" id="CCC90354.1"/>
    </source>
</evidence>
<dbReference type="Gene3D" id="3.10.20.90">
    <property type="entry name" value="Phosphatidylinositol 3-kinase Catalytic Subunit, Chain A, domain 1"/>
    <property type="match status" value="1"/>
</dbReference>
<dbReference type="InterPro" id="IPR029071">
    <property type="entry name" value="Ubiquitin-like_domsf"/>
</dbReference>
<dbReference type="InterPro" id="IPR001012">
    <property type="entry name" value="UBX_dom"/>
</dbReference>
<feature type="region of interest" description="Disordered" evidence="1">
    <location>
        <begin position="276"/>
        <end position="321"/>
    </location>
</feature>
<dbReference type="PANTHER" id="PTHR46424">
    <property type="entry name" value="UBX DOMAIN-CONTAINING PROTEIN 4"/>
    <property type="match status" value="1"/>
</dbReference>
<feature type="compositionally biased region" description="Basic and acidic residues" evidence="1">
    <location>
        <begin position="460"/>
        <end position="470"/>
    </location>
</feature>
<accession>G0UME8</accession>
<dbReference type="GO" id="GO:0036503">
    <property type="term" value="P:ERAD pathway"/>
    <property type="evidence" value="ECO:0007669"/>
    <property type="project" value="TreeGrafter"/>
</dbReference>
<name>G0UME8_TRYCI</name>